<dbReference type="EMBL" id="CAFZ01000279">
    <property type="protein sequence ID" value="CCA74093.1"/>
    <property type="molecule type" value="Genomic_DNA"/>
</dbReference>
<dbReference type="AlphaFoldDB" id="G4TS00"/>
<dbReference type="OrthoDB" id="3266740at2759"/>
<feature type="compositionally biased region" description="Basic and acidic residues" evidence="1">
    <location>
        <begin position="236"/>
        <end position="268"/>
    </location>
</feature>
<dbReference type="InParanoid" id="G4TS00"/>
<proteinExistence type="predicted"/>
<feature type="compositionally biased region" description="Basic and acidic residues" evidence="1">
    <location>
        <begin position="206"/>
        <end position="215"/>
    </location>
</feature>
<dbReference type="OMA" id="TRIELAW"/>
<keyword evidence="2" id="KW-1133">Transmembrane helix</keyword>
<feature type="compositionally biased region" description="Low complexity" evidence="1">
    <location>
        <begin position="355"/>
        <end position="366"/>
    </location>
</feature>
<feature type="region of interest" description="Disordered" evidence="1">
    <location>
        <begin position="190"/>
        <end position="215"/>
    </location>
</feature>
<feature type="transmembrane region" description="Helical" evidence="2">
    <location>
        <begin position="12"/>
        <end position="32"/>
    </location>
</feature>
<name>G4TS00_SERID</name>
<feature type="compositionally biased region" description="Basic and acidic residues" evidence="1">
    <location>
        <begin position="419"/>
        <end position="435"/>
    </location>
</feature>
<evidence type="ECO:0000313" key="4">
    <source>
        <dbReference type="Proteomes" id="UP000007148"/>
    </source>
</evidence>
<accession>G4TS00</accession>
<reference evidence="3 4" key="1">
    <citation type="journal article" date="2011" name="PLoS Pathog.">
        <title>Endophytic Life Strategies Decoded by Genome and Transcriptome Analyses of the Mutualistic Root Symbiont Piriformospora indica.</title>
        <authorList>
            <person name="Zuccaro A."/>
            <person name="Lahrmann U."/>
            <person name="Guldener U."/>
            <person name="Langen G."/>
            <person name="Pfiffi S."/>
            <person name="Biedenkopf D."/>
            <person name="Wong P."/>
            <person name="Samans B."/>
            <person name="Grimm C."/>
            <person name="Basiewicz M."/>
            <person name="Murat C."/>
            <person name="Martin F."/>
            <person name="Kogel K.H."/>
        </authorList>
    </citation>
    <scope>NUCLEOTIDE SEQUENCE [LARGE SCALE GENOMIC DNA]</scope>
    <source>
        <strain evidence="3 4">DSM 11827</strain>
    </source>
</reference>
<feature type="compositionally biased region" description="Low complexity" evidence="1">
    <location>
        <begin position="400"/>
        <end position="414"/>
    </location>
</feature>
<comment type="caution">
    <text evidence="3">The sequence shown here is derived from an EMBL/GenBank/DDBJ whole genome shotgun (WGS) entry which is preliminary data.</text>
</comment>
<keyword evidence="4" id="KW-1185">Reference proteome</keyword>
<evidence type="ECO:0000313" key="3">
    <source>
        <dbReference type="EMBL" id="CCA74093.1"/>
    </source>
</evidence>
<dbReference type="STRING" id="1109443.G4TS00"/>
<protein>
    <submittedName>
        <fullName evidence="3">Uncharacterized protein</fullName>
    </submittedName>
</protein>
<dbReference type="Proteomes" id="UP000007148">
    <property type="component" value="Unassembled WGS sequence"/>
</dbReference>
<feature type="compositionally biased region" description="Basic and acidic residues" evidence="1">
    <location>
        <begin position="373"/>
        <end position="387"/>
    </location>
</feature>
<evidence type="ECO:0000256" key="1">
    <source>
        <dbReference type="SAM" id="MobiDB-lite"/>
    </source>
</evidence>
<keyword evidence="2" id="KW-0472">Membrane</keyword>
<feature type="region of interest" description="Disordered" evidence="1">
    <location>
        <begin position="236"/>
        <end position="448"/>
    </location>
</feature>
<feature type="transmembrane region" description="Helical" evidence="2">
    <location>
        <begin position="137"/>
        <end position="162"/>
    </location>
</feature>
<dbReference type="eggNOG" id="ENOG502SNH1">
    <property type="taxonomic scope" value="Eukaryota"/>
</dbReference>
<feature type="transmembrane region" description="Helical" evidence="2">
    <location>
        <begin position="44"/>
        <end position="66"/>
    </location>
</feature>
<dbReference type="HOGENOM" id="CLU_611269_0_0_1"/>
<feature type="transmembrane region" description="Helical" evidence="2">
    <location>
        <begin position="78"/>
        <end position="96"/>
    </location>
</feature>
<keyword evidence="2" id="KW-0812">Transmembrane</keyword>
<feature type="compositionally biased region" description="Basic and acidic residues" evidence="1">
    <location>
        <begin position="308"/>
        <end position="350"/>
    </location>
</feature>
<evidence type="ECO:0000256" key="2">
    <source>
        <dbReference type="SAM" id="Phobius"/>
    </source>
</evidence>
<gene>
    <name evidence="3" type="ORF">PIIN_08047</name>
</gene>
<organism evidence="3 4">
    <name type="scientific">Serendipita indica (strain DSM 11827)</name>
    <name type="common">Root endophyte fungus</name>
    <name type="synonym">Piriformospora indica</name>
    <dbReference type="NCBI Taxonomy" id="1109443"/>
    <lineage>
        <taxon>Eukaryota</taxon>
        <taxon>Fungi</taxon>
        <taxon>Dikarya</taxon>
        <taxon>Basidiomycota</taxon>
        <taxon>Agaricomycotina</taxon>
        <taxon>Agaricomycetes</taxon>
        <taxon>Sebacinales</taxon>
        <taxon>Serendipitaceae</taxon>
        <taxon>Serendipita</taxon>
    </lineage>
</organism>
<sequence length="448" mass="50636">MYNIFPLVRGALLGTVGAWTFIVLGIAIHFQMSFVDSAPQLTYVSLSVFVAAVTLATFLVVLVAPCNRKVSNILRTKWELAWLGVLALLWTSLAGYTTTPAAKDNEVECWEEDEEGVVVDSNVEGYSNSVYHARYRVLQAFAFFNCILLCFLFLFILALAFWHHKRGRYVIWTTPTTSVGWFDGPTRRGHLPPPISHRNSHKDKKRSYEKWDDEKEKGSGHKKAFKFDAASISERVRDTVKDKMPSKDRRRAKDTSDIDEFGERKDLIAKPPPVARANTTPLKPRQYMVSTSGETKAKPPLAPIAAKMTERKEERGNTEPKRQPSQRERAEIARQQARRERNTTDDERPSRPAVRQNSSRGQRSGSAQPATGVRRETSTTRAPDVRRQPSQTRATPDVTRSGSGADRGRSSAQGQGRAQRSESNTRRTTDDERYQSRNPYRPANGRRV</sequence>